<proteinExistence type="predicted"/>
<evidence type="ECO:0000256" key="1">
    <source>
        <dbReference type="SAM" id="MobiDB-lite"/>
    </source>
</evidence>
<gene>
    <name evidence="2" type="ORF">G2W53_043107</name>
</gene>
<accession>A0A834SIB9</accession>
<dbReference type="AlphaFoldDB" id="A0A834SIB9"/>
<sequence length="143" mass="15319">MDRFAQKAGNPGIGKPHFLLLCLKLFPFPFYTNDTTKKKEYEKASSFINIIRQLLKLILSNVHGGSSPSPPGAMANWSWSPALPRVSTSPKLATRSSPRLGGSIALSPSATKSTSSMAVAVELDVCADGPTRRPGTHLAILMP</sequence>
<evidence type="ECO:0000313" key="2">
    <source>
        <dbReference type="EMBL" id="KAF7803996.1"/>
    </source>
</evidence>
<comment type="caution">
    <text evidence="2">The sequence shown here is derived from an EMBL/GenBank/DDBJ whole genome shotgun (WGS) entry which is preliminary data.</text>
</comment>
<dbReference type="EMBL" id="JAAIUW010000013">
    <property type="protein sequence ID" value="KAF7803996.1"/>
    <property type="molecule type" value="Genomic_DNA"/>
</dbReference>
<keyword evidence="3" id="KW-1185">Reference proteome</keyword>
<reference evidence="2" key="1">
    <citation type="submission" date="2020-09" db="EMBL/GenBank/DDBJ databases">
        <title>Genome-Enabled Discovery of Anthraquinone Biosynthesis in Senna tora.</title>
        <authorList>
            <person name="Kang S.-H."/>
            <person name="Pandey R.P."/>
            <person name="Lee C.-M."/>
            <person name="Sim J.-S."/>
            <person name="Jeong J.-T."/>
            <person name="Choi B.-S."/>
            <person name="Jung M."/>
            <person name="Ginzburg D."/>
            <person name="Zhao K."/>
            <person name="Won S.Y."/>
            <person name="Oh T.-J."/>
            <person name="Yu Y."/>
            <person name="Kim N.-H."/>
            <person name="Lee O.R."/>
            <person name="Lee T.-H."/>
            <person name="Bashyal P."/>
            <person name="Kim T.-S."/>
            <person name="Lee W.-H."/>
            <person name="Kawkins C."/>
            <person name="Kim C.-K."/>
            <person name="Kim J.S."/>
            <person name="Ahn B.O."/>
            <person name="Rhee S.Y."/>
            <person name="Sohng J.K."/>
        </authorList>
    </citation>
    <scope>NUCLEOTIDE SEQUENCE</scope>
    <source>
        <tissue evidence="2">Leaf</tissue>
    </source>
</reference>
<organism evidence="2 3">
    <name type="scientific">Senna tora</name>
    <dbReference type="NCBI Taxonomy" id="362788"/>
    <lineage>
        <taxon>Eukaryota</taxon>
        <taxon>Viridiplantae</taxon>
        <taxon>Streptophyta</taxon>
        <taxon>Embryophyta</taxon>
        <taxon>Tracheophyta</taxon>
        <taxon>Spermatophyta</taxon>
        <taxon>Magnoliopsida</taxon>
        <taxon>eudicotyledons</taxon>
        <taxon>Gunneridae</taxon>
        <taxon>Pentapetalae</taxon>
        <taxon>rosids</taxon>
        <taxon>fabids</taxon>
        <taxon>Fabales</taxon>
        <taxon>Fabaceae</taxon>
        <taxon>Caesalpinioideae</taxon>
        <taxon>Cassia clade</taxon>
        <taxon>Senna</taxon>
    </lineage>
</organism>
<evidence type="ECO:0000313" key="3">
    <source>
        <dbReference type="Proteomes" id="UP000634136"/>
    </source>
</evidence>
<protein>
    <submittedName>
        <fullName evidence="2">Uncharacterized protein</fullName>
    </submittedName>
</protein>
<name>A0A834SIB9_9FABA</name>
<dbReference type="Proteomes" id="UP000634136">
    <property type="component" value="Unassembled WGS sequence"/>
</dbReference>
<feature type="region of interest" description="Disordered" evidence="1">
    <location>
        <begin position="90"/>
        <end position="109"/>
    </location>
</feature>